<dbReference type="HAMAP" id="MF_00129">
    <property type="entry name" value="MnmG_GidA"/>
    <property type="match status" value="1"/>
</dbReference>
<dbReference type="GO" id="GO:0050660">
    <property type="term" value="F:flavin adenine dinucleotide binding"/>
    <property type="evidence" value="ECO:0007669"/>
    <property type="project" value="InterPro"/>
</dbReference>
<comment type="cofactor">
    <cofactor evidence="1">
        <name>FAD</name>
        <dbReference type="ChEBI" id="CHEBI:57692"/>
    </cofactor>
</comment>
<dbReference type="InterPro" id="IPR047001">
    <property type="entry name" value="MnmG_C_subdom"/>
</dbReference>
<dbReference type="Pfam" id="PF13932">
    <property type="entry name" value="SAM_GIDA_C"/>
    <property type="match status" value="1"/>
</dbReference>
<dbReference type="PRINTS" id="PR00411">
    <property type="entry name" value="PNDRDTASEI"/>
</dbReference>
<organism evidence="9 10">
    <name type="scientific">Pisolithus microcarpus 441</name>
    <dbReference type="NCBI Taxonomy" id="765257"/>
    <lineage>
        <taxon>Eukaryota</taxon>
        <taxon>Fungi</taxon>
        <taxon>Dikarya</taxon>
        <taxon>Basidiomycota</taxon>
        <taxon>Agaricomycotina</taxon>
        <taxon>Agaricomycetes</taxon>
        <taxon>Agaricomycetidae</taxon>
        <taxon>Boletales</taxon>
        <taxon>Sclerodermatineae</taxon>
        <taxon>Pisolithaceae</taxon>
        <taxon>Pisolithus</taxon>
    </lineage>
</organism>
<dbReference type="Pfam" id="PF21680">
    <property type="entry name" value="GIDA_C_1st"/>
    <property type="match status" value="1"/>
</dbReference>
<dbReference type="AlphaFoldDB" id="A0A0D0AC60"/>
<evidence type="ECO:0000256" key="1">
    <source>
        <dbReference type="ARBA" id="ARBA00001974"/>
    </source>
</evidence>
<dbReference type="PROSITE" id="PS01280">
    <property type="entry name" value="GIDA_1"/>
    <property type="match status" value="1"/>
</dbReference>
<evidence type="ECO:0000256" key="4">
    <source>
        <dbReference type="ARBA" id="ARBA00022694"/>
    </source>
</evidence>
<name>A0A0D0AC60_9AGAM</name>
<protein>
    <recommendedName>
        <fullName evidence="8">tRNA uridine 5-carboxymethylaminomethyl modification enzyme C-terminal subdomain domain-containing protein</fullName>
    </recommendedName>
</protein>
<dbReference type="FunFam" id="3.50.50.60:FF:000002">
    <property type="entry name" value="tRNA uridine 5-carboxymethylaminomethyl modification enzyme MnmG"/>
    <property type="match status" value="1"/>
</dbReference>
<sequence length="718" mass="78897">MHSRNAARAVARQRRPMRFPVCPLDTSTARLALHELAQAPPVCSIHTTSCWFTGAHTSYHHRTTSDKYDVCVIGGGHAGCEAATGAARTGARTLLLTQKKDTIGELSCNPSVGGVGKGTLVREVDALDGVIGRVTDKAGIHFRMLNSSKGSAVWGPRAQVDRELYRKHMQDIILNYPNLDVRSASVFDLEFDHAILSTSSSTSAWGAVTGVRLDSGEIIHCSQVVICTGTFLSGEIHIGMKRFPAGRMHEAPAIGLSHALRAAGFQLGRLQTGTPARLDRNSIDFSKLGRQEGDQVPHPFSFLHRKVEHADEQVVCFKTHTTPETHKLVGNSIPLSVHIQETKKGPRYCPSLEAKVTRFGHKANHTVWLEPEGYNSDLVYPNGLSCSMPEELQEPMMRTVPGLENVRMVRPAYGVEYDYVDPRELKPSLEAKRIKGLFLAGQINGTTGYEEAAAQGCIAGINAGLAARGRRPLIITRADGYIGVMIDDLITKGAEEPYRMFTSRSEYRMTVRCDNADLRLTEKGYEAGVVSHERWEAFLRDRSAIQNGIEVLRSMVLSPTVWEKFGFNVTKDGISRSAYELLRKPSVTIDTLAKSGAVPGMDRLEPHIKARIVIDATYAPHIPRQLADLQVFHADESLLLDPDMDYSQVSGLSEEVRERLQRVRPVTLGAAKRMEGMTPAAAVNLLKHARRTWGATQRAVQSSHEGDVIRPSAVAARA</sequence>
<dbReference type="EMBL" id="KN833689">
    <property type="protein sequence ID" value="KIK29613.1"/>
    <property type="molecule type" value="Genomic_DNA"/>
</dbReference>
<dbReference type="PANTHER" id="PTHR11806:SF0">
    <property type="entry name" value="PROTEIN MTO1 HOMOLOG, MITOCHONDRIAL"/>
    <property type="match status" value="1"/>
</dbReference>
<dbReference type="GO" id="GO:0030488">
    <property type="term" value="P:tRNA methylation"/>
    <property type="evidence" value="ECO:0007669"/>
    <property type="project" value="TreeGrafter"/>
</dbReference>
<reference evidence="9 10" key="1">
    <citation type="submission" date="2014-04" db="EMBL/GenBank/DDBJ databases">
        <authorList>
            <consortium name="DOE Joint Genome Institute"/>
            <person name="Kuo A."/>
            <person name="Kohler A."/>
            <person name="Costa M.D."/>
            <person name="Nagy L.G."/>
            <person name="Floudas D."/>
            <person name="Copeland A."/>
            <person name="Barry K.W."/>
            <person name="Cichocki N."/>
            <person name="Veneault-Fourrey C."/>
            <person name="LaButti K."/>
            <person name="Lindquist E.A."/>
            <person name="Lipzen A."/>
            <person name="Lundell T."/>
            <person name="Morin E."/>
            <person name="Murat C."/>
            <person name="Sun H."/>
            <person name="Tunlid A."/>
            <person name="Henrissat B."/>
            <person name="Grigoriev I.V."/>
            <person name="Hibbett D.S."/>
            <person name="Martin F."/>
            <person name="Nordberg H.P."/>
            <person name="Cantor M.N."/>
            <person name="Hua S.X."/>
        </authorList>
    </citation>
    <scope>NUCLEOTIDE SEQUENCE [LARGE SCALE GENOMIC DNA]</scope>
    <source>
        <strain evidence="9 10">441</strain>
    </source>
</reference>
<dbReference type="SUPFAM" id="SSF51905">
    <property type="entry name" value="FAD/NAD(P)-binding domain"/>
    <property type="match status" value="1"/>
</dbReference>
<dbReference type="GO" id="GO:0005739">
    <property type="term" value="C:mitochondrion"/>
    <property type="evidence" value="ECO:0007669"/>
    <property type="project" value="GOC"/>
</dbReference>
<proteinExistence type="inferred from homology"/>
<evidence type="ECO:0000256" key="2">
    <source>
        <dbReference type="ARBA" id="ARBA00007653"/>
    </source>
</evidence>
<keyword evidence="5" id="KW-0274">FAD</keyword>
<evidence type="ECO:0000313" key="10">
    <source>
        <dbReference type="Proteomes" id="UP000054018"/>
    </source>
</evidence>
<dbReference type="NCBIfam" id="TIGR00136">
    <property type="entry name" value="mnmG_gidA"/>
    <property type="match status" value="1"/>
</dbReference>
<dbReference type="FunFam" id="1.10.150.570:FF:000001">
    <property type="entry name" value="tRNA uridine 5-carboxymethylaminomethyl modification enzyme MnmG"/>
    <property type="match status" value="1"/>
</dbReference>
<dbReference type="SMART" id="SM01228">
    <property type="entry name" value="GIDA_assoc_3"/>
    <property type="match status" value="1"/>
</dbReference>
<evidence type="ECO:0000313" key="9">
    <source>
        <dbReference type="EMBL" id="KIK29613.1"/>
    </source>
</evidence>
<dbReference type="FunFam" id="3.50.50.60:FF:000145">
    <property type="entry name" value="tRNA uridine 5-carboxymethylaminomethyl modification enzyme"/>
    <property type="match status" value="1"/>
</dbReference>
<accession>A0A0D0AC60</accession>
<dbReference type="STRING" id="765257.A0A0D0AC60"/>
<dbReference type="Gene3D" id="3.50.50.60">
    <property type="entry name" value="FAD/NAD(P)-binding domain"/>
    <property type="match status" value="2"/>
</dbReference>
<evidence type="ECO:0000256" key="7">
    <source>
        <dbReference type="SAM" id="MobiDB-lite"/>
    </source>
</evidence>
<evidence type="ECO:0000259" key="8">
    <source>
        <dbReference type="SMART" id="SM01228"/>
    </source>
</evidence>
<dbReference type="GO" id="GO:0070899">
    <property type="term" value="P:mitochondrial tRNA wobble uridine modification"/>
    <property type="evidence" value="ECO:0007669"/>
    <property type="project" value="UniProtKB-ARBA"/>
</dbReference>
<comment type="similarity">
    <text evidence="2">Belongs to the MnmG family.</text>
</comment>
<reference evidence="10" key="2">
    <citation type="submission" date="2015-01" db="EMBL/GenBank/DDBJ databases">
        <title>Evolutionary Origins and Diversification of the Mycorrhizal Mutualists.</title>
        <authorList>
            <consortium name="DOE Joint Genome Institute"/>
            <consortium name="Mycorrhizal Genomics Consortium"/>
            <person name="Kohler A."/>
            <person name="Kuo A."/>
            <person name="Nagy L.G."/>
            <person name="Floudas D."/>
            <person name="Copeland A."/>
            <person name="Barry K.W."/>
            <person name="Cichocki N."/>
            <person name="Veneault-Fourrey C."/>
            <person name="LaButti K."/>
            <person name="Lindquist E.A."/>
            <person name="Lipzen A."/>
            <person name="Lundell T."/>
            <person name="Morin E."/>
            <person name="Murat C."/>
            <person name="Riley R."/>
            <person name="Ohm R."/>
            <person name="Sun H."/>
            <person name="Tunlid A."/>
            <person name="Henrissat B."/>
            <person name="Grigoriev I.V."/>
            <person name="Hibbett D.S."/>
            <person name="Martin F."/>
        </authorList>
    </citation>
    <scope>NUCLEOTIDE SEQUENCE [LARGE SCALE GENOMIC DNA]</scope>
    <source>
        <strain evidence="10">441</strain>
    </source>
</reference>
<keyword evidence="4" id="KW-0819">tRNA processing</keyword>
<dbReference type="InterPro" id="IPR026904">
    <property type="entry name" value="MnmG_C"/>
</dbReference>
<gene>
    <name evidence="9" type="ORF">PISMIDRAFT_672353</name>
</gene>
<dbReference type="Proteomes" id="UP000054018">
    <property type="component" value="Unassembled WGS sequence"/>
</dbReference>
<feature type="domain" description="tRNA uridine 5-carboxymethylaminomethyl modification enzyme C-terminal subdomain" evidence="8">
    <location>
        <begin position="616"/>
        <end position="687"/>
    </location>
</feature>
<dbReference type="Pfam" id="PF01134">
    <property type="entry name" value="GIDA"/>
    <property type="match status" value="1"/>
</dbReference>
<dbReference type="InterPro" id="IPR040131">
    <property type="entry name" value="MnmG_N"/>
</dbReference>
<keyword evidence="10" id="KW-1185">Reference proteome</keyword>
<dbReference type="InterPro" id="IPR004416">
    <property type="entry name" value="MnmG"/>
</dbReference>
<dbReference type="PANTHER" id="PTHR11806">
    <property type="entry name" value="GLUCOSE INHIBITED DIVISION PROTEIN A"/>
    <property type="match status" value="1"/>
</dbReference>
<dbReference type="InterPro" id="IPR044920">
    <property type="entry name" value="MnmG_C_subdom_sf"/>
</dbReference>
<dbReference type="InterPro" id="IPR036188">
    <property type="entry name" value="FAD/NAD-bd_sf"/>
</dbReference>
<comment type="function">
    <text evidence="6">Component of the MSS1-MTO1 complex that catalyzes the 5-carboxymethylaminomethyluridine (cmnm(5)U) modification at the 34th wobble position (U34) of mitochondrial tRNAs.</text>
</comment>
<feature type="region of interest" description="Disordered" evidence="7">
    <location>
        <begin position="698"/>
        <end position="718"/>
    </location>
</feature>
<dbReference type="InterPro" id="IPR020595">
    <property type="entry name" value="MnmG-rel_CS"/>
</dbReference>
<evidence type="ECO:0000256" key="6">
    <source>
        <dbReference type="ARBA" id="ARBA00054993"/>
    </source>
</evidence>
<dbReference type="InterPro" id="IPR002218">
    <property type="entry name" value="MnmG-rel"/>
</dbReference>
<dbReference type="Gene3D" id="1.10.150.570">
    <property type="entry name" value="GidA associated domain, C-terminal subdomain"/>
    <property type="match status" value="1"/>
</dbReference>
<evidence type="ECO:0000256" key="5">
    <source>
        <dbReference type="ARBA" id="ARBA00022827"/>
    </source>
</evidence>
<dbReference type="OrthoDB" id="3329at2759"/>
<dbReference type="HOGENOM" id="CLU_007831_2_2_1"/>
<dbReference type="Gene3D" id="1.10.10.1800">
    <property type="entry name" value="tRNA uridine 5-carboxymethylaminomethyl modification enzyme MnmG/GidA"/>
    <property type="match status" value="1"/>
</dbReference>
<evidence type="ECO:0000256" key="3">
    <source>
        <dbReference type="ARBA" id="ARBA00022630"/>
    </source>
</evidence>
<keyword evidence="3" id="KW-0285">Flavoprotein</keyword>
<dbReference type="InterPro" id="IPR049312">
    <property type="entry name" value="GIDA_C_N"/>
</dbReference>